<reference evidence="2 3" key="1">
    <citation type="submission" date="2016-11" db="EMBL/GenBank/DDBJ databases">
        <authorList>
            <person name="Varghese N."/>
            <person name="Submissions S."/>
        </authorList>
    </citation>
    <scope>NUCLEOTIDE SEQUENCE [LARGE SCALE GENOMIC DNA]</scope>
    <source>
        <strain evidence="2 3">CGMCC 1.12174</strain>
        <strain evidence="1 4">DSM 26351</strain>
    </source>
</reference>
<evidence type="ECO:0008006" key="5">
    <source>
        <dbReference type="Google" id="ProtNLM"/>
    </source>
</evidence>
<dbReference type="RefSeq" id="WP_072882869.1">
    <property type="nucleotide sequence ID" value="NZ_FOKU01000015.1"/>
</dbReference>
<dbReference type="OrthoDB" id="68731at2"/>
<name>A0A1M7CDQ4_9FLAO</name>
<dbReference type="Gene3D" id="1.20.120.450">
    <property type="entry name" value="dinb family like domain"/>
    <property type="match status" value="1"/>
</dbReference>
<evidence type="ECO:0000313" key="2">
    <source>
        <dbReference type="EMBL" id="SHL65287.1"/>
    </source>
</evidence>
<dbReference type="AlphaFoldDB" id="A0A1M7CDQ4"/>
<dbReference type="EMBL" id="FOKU01000015">
    <property type="protein sequence ID" value="SFC62115.1"/>
    <property type="molecule type" value="Genomic_DNA"/>
</dbReference>
<dbReference type="Pfam" id="PF07609">
    <property type="entry name" value="DUF1572"/>
    <property type="match status" value="1"/>
</dbReference>
<proteinExistence type="predicted"/>
<evidence type="ECO:0000313" key="1">
    <source>
        <dbReference type="EMBL" id="SFC62115.1"/>
    </source>
</evidence>
<comment type="caution">
    <text evidence="2">The sequence shown here is derived from an EMBL/GenBank/DDBJ whole genome shotgun (WGS) entry which is preliminary data.</text>
</comment>
<sequence>MDFQENYLSNAKFEFLRYKTLGEKTFDQLTDQKILWKHGDTDNSIALIVKHMVGNMLSRWTHFFTEDGEKTWRDRESEFEVPYTSKEVMVAHWEKGWKCLFDALEGIDASNFGSKIKIRGQEHTVIEAINRQLAHYASHVGQIVLLGKMIKGPDWISPSIPKGESKTFNQKMFGTPKS</sequence>
<dbReference type="STRING" id="1055723.SAMN05216293_3993"/>
<dbReference type="SUPFAM" id="SSF109854">
    <property type="entry name" value="DinB/YfiT-like putative metalloenzymes"/>
    <property type="match status" value="1"/>
</dbReference>
<evidence type="ECO:0000313" key="3">
    <source>
        <dbReference type="Proteomes" id="UP000184031"/>
    </source>
</evidence>
<protein>
    <recommendedName>
        <fullName evidence="5">DUF1572 domain-containing protein</fullName>
    </recommendedName>
</protein>
<organism evidence="2 3">
    <name type="scientific">Flagellimonas taeanensis</name>
    <dbReference type="NCBI Taxonomy" id="1005926"/>
    <lineage>
        <taxon>Bacteria</taxon>
        <taxon>Pseudomonadati</taxon>
        <taxon>Bacteroidota</taxon>
        <taxon>Flavobacteriia</taxon>
        <taxon>Flavobacteriales</taxon>
        <taxon>Flavobacteriaceae</taxon>
        <taxon>Flagellimonas</taxon>
    </lineage>
</organism>
<gene>
    <name evidence="1" type="ORF">SAMN04487891_11562</name>
    <name evidence="2" type="ORF">SAMN05216293_3993</name>
</gene>
<evidence type="ECO:0000313" key="4">
    <source>
        <dbReference type="Proteomes" id="UP000198940"/>
    </source>
</evidence>
<keyword evidence="4" id="KW-1185">Reference proteome</keyword>
<dbReference type="Proteomes" id="UP000198940">
    <property type="component" value="Unassembled WGS sequence"/>
</dbReference>
<dbReference type="EMBL" id="FRAT01000013">
    <property type="protein sequence ID" value="SHL65287.1"/>
    <property type="molecule type" value="Genomic_DNA"/>
</dbReference>
<dbReference type="Proteomes" id="UP000184031">
    <property type="component" value="Unassembled WGS sequence"/>
</dbReference>
<dbReference type="InterPro" id="IPR034660">
    <property type="entry name" value="DinB/YfiT-like"/>
</dbReference>
<accession>A0A1M7CDQ4</accession>
<dbReference type="InterPro" id="IPR011466">
    <property type="entry name" value="DUF1572"/>
</dbReference>